<evidence type="ECO:0000313" key="1">
    <source>
        <dbReference type="EMBL" id="OIQ90933.1"/>
    </source>
</evidence>
<protein>
    <submittedName>
        <fullName evidence="1">Uncharacterized protein</fullName>
    </submittedName>
</protein>
<name>A0A1J5RSA5_9ZZZZ</name>
<comment type="caution">
    <text evidence="1">The sequence shown here is derived from an EMBL/GenBank/DDBJ whole genome shotgun (WGS) entry which is preliminary data.</text>
</comment>
<gene>
    <name evidence="1" type="ORF">GALL_271380</name>
</gene>
<dbReference type="AlphaFoldDB" id="A0A1J5RSA5"/>
<organism evidence="1">
    <name type="scientific">mine drainage metagenome</name>
    <dbReference type="NCBI Taxonomy" id="410659"/>
    <lineage>
        <taxon>unclassified sequences</taxon>
        <taxon>metagenomes</taxon>
        <taxon>ecological metagenomes</taxon>
    </lineage>
</organism>
<reference evidence="1" key="1">
    <citation type="submission" date="2016-10" db="EMBL/GenBank/DDBJ databases">
        <title>Sequence of Gallionella enrichment culture.</title>
        <authorList>
            <person name="Poehlein A."/>
            <person name="Muehling M."/>
            <person name="Daniel R."/>
        </authorList>
    </citation>
    <scope>NUCLEOTIDE SEQUENCE</scope>
</reference>
<proteinExistence type="predicted"/>
<dbReference type="EMBL" id="MLJW01000275">
    <property type="protein sequence ID" value="OIQ90933.1"/>
    <property type="molecule type" value="Genomic_DNA"/>
</dbReference>
<accession>A0A1J5RSA5</accession>
<sequence>MDAAGSLTLGDGYAGSALSIVSAFLARISVDSSTSRDLFEASLKGGKHMRLRTVILAGALASAPVFAAAQSPWVLRIDGHVVRAQPALRVVHTADGVQHIRTWAWRDPHGDARVVVQTTRGGPPPAWALQQLRAMSTQFAVMQAQMRQLEQAAWAGVPMLPQALPALSPQPWTPAAPQRVIVVVPQLAPPAPQRAAARAAPHHAVPGIRT</sequence>